<comment type="caution">
    <text evidence="1">The sequence shown here is derived from an EMBL/GenBank/DDBJ whole genome shotgun (WGS) entry which is preliminary data.</text>
</comment>
<protein>
    <submittedName>
        <fullName evidence="1">Uncharacterized protein</fullName>
    </submittedName>
</protein>
<dbReference type="PROSITE" id="PS51257">
    <property type="entry name" value="PROKAR_LIPOPROTEIN"/>
    <property type="match status" value="1"/>
</dbReference>
<name>A0A6I3LN11_9FLAO</name>
<keyword evidence="2" id="KW-1185">Reference proteome</keyword>
<evidence type="ECO:0000313" key="1">
    <source>
        <dbReference type="EMBL" id="MTG99107.1"/>
    </source>
</evidence>
<proteinExistence type="predicted"/>
<dbReference type="Proteomes" id="UP000438760">
    <property type="component" value="Unassembled WGS sequence"/>
</dbReference>
<gene>
    <name evidence="1" type="ORF">GJV76_13355</name>
</gene>
<dbReference type="AlphaFoldDB" id="A0A6I3LN11"/>
<dbReference type="RefSeq" id="WP_155093110.1">
    <property type="nucleotide sequence ID" value="NZ_WMJX01000044.1"/>
</dbReference>
<organism evidence="1 2">
    <name type="scientific">Myroides albus</name>
    <dbReference type="NCBI Taxonomy" id="2562892"/>
    <lineage>
        <taxon>Bacteria</taxon>
        <taxon>Pseudomonadati</taxon>
        <taxon>Bacteroidota</taxon>
        <taxon>Flavobacteriia</taxon>
        <taxon>Flavobacteriales</taxon>
        <taxon>Flavobacteriaceae</taxon>
        <taxon>Myroides</taxon>
    </lineage>
</organism>
<dbReference type="EMBL" id="WMJX01000044">
    <property type="protein sequence ID" value="MTG99107.1"/>
    <property type="molecule type" value="Genomic_DNA"/>
</dbReference>
<reference evidence="1 2" key="1">
    <citation type="submission" date="2019-11" db="EMBL/GenBank/DDBJ databases">
        <title>Genome of Strain BIT-d1.</title>
        <authorList>
            <person name="Yang Y."/>
        </authorList>
    </citation>
    <scope>NUCLEOTIDE SEQUENCE [LARGE SCALE GENOMIC DNA]</scope>
    <source>
        <strain evidence="1 2">BIT-d1</strain>
    </source>
</reference>
<dbReference type="OrthoDB" id="1449288at2"/>
<sequence length="351" mass="39824">MYKKIIAIALFANVLFLYSCSEKKDQVKTEDYTRSKEKSIDIELYSQNALEILSRHKEGNLQVVLPNIIYDQVKIYDNLLVEYEKKQIYAKSDIEFLNYKEEIDNLALVSLLLKDVEINLAYNELISEIEDLNIAYSKKFNVSLEKLNSFYDLDNIILSEEVLLKIKEFSQDEKQRIKIQEKDDLKALGTDGIVLAAGLIPGGSLITKGALRGLSQGAKLAKQGKNISANASTITKETYKIMSLAGNTKLGTSTRNKVVKSLSNEVKRQVLAERQLINAKRRGTRLAIRETRELANVSPSKINRSKEYFKVIENKLEGRVGDYSDGILAVHLQNMRELIKKNQLILNEGSR</sequence>
<accession>A0A6I3LN11</accession>
<evidence type="ECO:0000313" key="2">
    <source>
        <dbReference type="Proteomes" id="UP000438760"/>
    </source>
</evidence>